<dbReference type="Pfam" id="PF05678">
    <property type="entry name" value="VQ"/>
    <property type="match status" value="1"/>
</dbReference>
<dbReference type="OrthoDB" id="783357at2759"/>
<evidence type="ECO:0000256" key="2">
    <source>
        <dbReference type="ARBA" id="ARBA00022553"/>
    </source>
</evidence>
<feature type="compositionally biased region" description="Basic and acidic residues" evidence="4">
    <location>
        <begin position="143"/>
        <end position="153"/>
    </location>
</feature>
<proteinExistence type="predicted"/>
<dbReference type="KEGG" id="soe:110779294"/>
<dbReference type="AlphaFoldDB" id="A0A9R0JLV6"/>
<dbReference type="GeneID" id="110779294"/>
<feature type="region of interest" description="Disordered" evidence="4">
    <location>
        <begin position="89"/>
        <end position="185"/>
    </location>
</feature>
<accession>A0A9R0JLV6</accession>
<dbReference type="InterPro" id="IPR008889">
    <property type="entry name" value="VQ"/>
</dbReference>
<keyword evidence="2" id="KW-0597">Phosphoprotein</keyword>
<reference evidence="7" key="2">
    <citation type="submission" date="2025-08" db="UniProtKB">
        <authorList>
            <consortium name="RefSeq"/>
        </authorList>
    </citation>
    <scope>IDENTIFICATION</scope>
    <source>
        <tissue evidence="7">Leaf</tissue>
    </source>
</reference>
<sequence>MEMSGKKTVNEPKALTTFVQADTTTFKDVVQRLTGSSDAAAAAAAAVHEVTAAKGNIGVKRPEFKLHERRQYKAKLEIIKPPLNIKHGQQHFQEHRFSPSSSGNRVRQKSPMTTPTKIFSSLSLAERGSSRGEPAASELNTQEEEKAIRERRFYLHPSPRSKPGFNEPELLTLFPLTSPKTGEES</sequence>
<organism evidence="6 7">
    <name type="scientific">Spinacia oleracea</name>
    <name type="common">Spinach</name>
    <dbReference type="NCBI Taxonomy" id="3562"/>
    <lineage>
        <taxon>Eukaryota</taxon>
        <taxon>Viridiplantae</taxon>
        <taxon>Streptophyta</taxon>
        <taxon>Embryophyta</taxon>
        <taxon>Tracheophyta</taxon>
        <taxon>Spermatophyta</taxon>
        <taxon>Magnoliopsida</taxon>
        <taxon>eudicotyledons</taxon>
        <taxon>Gunneridae</taxon>
        <taxon>Pentapetalae</taxon>
        <taxon>Caryophyllales</taxon>
        <taxon>Chenopodiaceae</taxon>
        <taxon>Chenopodioideae</taxon>
        <taxon>Anserineae</taxon>
        <taxon>Spinacia</taxon>
    </lineage>
</organism>
<keyword evidence="6" id="KW-1185">Reference proteome</keyword>
<gene>
    <name evidence="7" type="primary">LOC110779294</name>
</gene>
<dbReference type="PANTHER" id="PTHR33402:SF22">
    <property type="entry name" value="VQ MOTIF-CONTAINING PROTEIN 31"/>
    <property type="match status" value="1"/>
</dbReference>
<dbReference type="GO" id="GO:0005634">
    <property type="term" value="C:nucleus"/>
    <property type="evidence" value="ECO:0007669"/>
    <property type="project" value="UniProtKB-SubCell"/>
</dbReference>
<evidence type="ECO:0000313" key="6">
    <source>
        <dbReference type="Proteomes" id="UP000813463"/>
    </source>
</evidence>
<comment type="subcellular location">
    <subcellularLocation>
        <location evidence="1">Nucleus</location>
    </subcellularLocation>
</comment>
<keyword evidence="3" id="KW-0539">Nucleus</keyword>
<evidence type="ECO:0000256" key="4">
    <source>
        <dbReference type="SAM" id="MobiDB-lite"/>
    </source>
</evidence>
<evidence type="ECO:0000259" key="5">
    <source>
        <dbReference type="Pfam" id="PF05678"/>
    </source>
</evidence>
<reference evidence="6" key="1">
    <citation type="journal article" date="2021" name="Nat. Commun.">
        <title>Genomic analyses provide insights into spinach domestication and the genetic basis of agronomic traits.</title>
        <authorList>
            <person name="Cai X."/>
            <person name="Sun X."/>
            <person name="Xu C."/>
            <person name="Sun H."/>
            <person name="Wang X."/>
            <person name="Ge C."/>
            <person name="Zhang Z."/>
            <person name="Wang Q."/>
            <person name="Fei Z."/>
            <person name="Jiao C."/>
            <person name="Wang Q."/>
        </authorList>
    </citation>
    <scope>NUCLEOTIDE SEQUENCE [LARGE SCALE GENOMIC DNA]</scope>
    <source>
        <strain evidence="6">cv. Varoflay</strain>
    </source>
</reference>
<dbReference type="Proteomes" id="UP000813463">
    <property type="component" value="Chromosome 4"/>
</dbReference>
<dbReference type="PANTHER" id="PTHR33402">
    <property type="entry name" value="VQ MOTIF-CONTAINING PROTEIN 11-LIKE"/>
    <property type="match status" value="1"/>
</dbReference>
<evidence type="ECO:0000256" key="1">
    <source>
        <dbReference type="ARBA" id="ARBA00004123"/>
    </source>
</evidence>
<dbReference type="RefSeq" id="XP_021839515.1">
    <property type="nucleotide sequence ID" value="XM_021983823.2"/>
</dbReference>
<name>A0A9R0JLV6_SPIOL</name>
<dbReference type="InterPro" id="IPR039611">
    <property type="entry name" value="VQ_4/11/13/19/31/33"/>
</dbReference>
<evidence type="ECO:0000313" key="7">
    <source>
        <dbReference type="RefSeq" id="XP_021839515.1"/>
    </source>
</evidence>
<protein>
    <submittedName>
        <fullName evidence="7">VQ motif-containing protein 31-like</fullName>
    </submittedName>
</protein>
<feature type="domain" description="VQ" evidence="5">
    <location>
        <begin position="16"/>
        <end position="39"/>
    </location>
</feature>
<feature type="compositionally biased region" description="Polar residues" evidence="4">
    <location>
        <begin position="98"/>
        <end position="123"/>
    </location>
</feature>
<evidence type="ECO:0000256" key="3">
    <source>
        <dbReference type="ARBA" id="ARBA00023242"/>
    </source>
</evidence>